<accession>A0A8J8MM29</accession>
<dbReference type="RefSeq" id="WP_212694592.1">
    <property type="nucleotide sequence ID" value="NZ_CP058649.1"/>
</dbReference>
<name>A0A8J8MM29_9FIRM</name>
<keyword evidence="3" id="KW-1185">Reference proteome</keyword>
<dbReference type="KEGG" id="vpy:HZI73_17105"/>
<feature type="domain" description="Phospholipase C/D" evidence="1">
    <location>
        <begin position="7"/>
        <end position="97"/>
    </location>
</feature>
<dbReference type="AlphaFoldDB" id="A0A8J8MM29"/>
<dbReference type="InterPro" id="IPR029002">
    <property type="entry name" value="PLPC/GPLD1"/>
</dbReference>
<evidence type="ECO:0000259" key="1">
    <source>
        <dbReference type="Pfam" id="PF00882"/>
    </source>
</evidence>
<dbReference type="EMBL" id="CP058649">
    <property type="protein sequence ID" value="QUI23902.1"/>
    <property type="molecule type" value="Genomic_DNA"/>
</dbReference>
<evidence type="ECO:0000313" key="2">
    <source>
        <dbReference type="EMBL" id="QUI23902.1"/>
    </source>
</evidence>
<evidence type="ECO:0000313" key="3">
    <source>
        <dbReference type="Proteomes" id="UP000683246"/>
    </source>
</evidence>
<organism evidence="2 3">
    <name type="scientific">Vallitalea pronyensis</name>
    <dbReference type="NCBI Taxonomy" id="1348613"/>
    <lineage>
        <taxon>Bacteria</taxon>
        <taxon>Bacillati</taxon>
        <taxon>Bacillota</taxon>
        <taxon>Clostridia</taxon>
        <taxon>Lachnospirales</taxon>
        <taxon>Vallitaleaceae</taxon>
        <taxon>Vallitalea</taxon>
    </lineage>
</organism>
<gene>
    <name evidence="2" type="ORF">HZI73_17105</name>
</gene>
<dbReference type="Pfam" id="PF00882">
    <property type="entry name" value="Zn_dep_PLPC"/>
    <property type="match status" value="1"/>
</dbReference>
<dbReference type="Proteomes" id="UP000683246">
    <property type="component" value="Chromosome"/>
</dbReference>
<sequence length="212" mass="25533">MATWGIHIRIAEKLLDKYGDLDEVSFLVGNIGPDCGKPNEDWSSFTPSKEVSHWMDENRTFRADLFYSEYLDSPLSDKKERSFLLGYYVHLLTDRAWRNMINDKKETHEAYAPLIEDKSFIWTIKKDWYDLDFKYFRDHPDCIFFRTFQHITSFPNYLDYYPEDAIINQVRYITAFYTSPHDNLDRDYKYLTMDEMNIFIDNTIDMIVRKLN</sequence>
<protein>
    <submittedName>
        <fullName evidence="2">Zinc dependent phospholipase C family protein</fullName>
    </submittedName>
</protein>
<reference evidence="2" key="1">
    <citation type="submission" date="2020-07" db="EMBL/GenBank/DDBJ databases">
        <title>Vallitalea pronyensis genome.</title>
        <authorList>
            <person name="Postec A."/>
        </authorList>
    </citation>
    <scope>NUCLEOTIDE SEQUENCE</scope>
    <source>
        <strain evidence="2">FatNI3</strain>
    </source>
</reference>
<proteinExistence type="predicted"/>